<accession>A3AGI7</accession>
<organism evidence="1">
    <name type="scientific">Oryza sativa subsp. japonica</name>
    <name type="common">Rice</name>
    <dbReference type="NCBI Taxonomy" id="39947"/>
    <lineage>
        <taxon>Eukaryota</taxon>
        <taxon>Viridiplantae</taxon>
        <taxon>Streptophyta</taxon>
        <taxon>Embryophyta</taxon>
        <taxon>Tracheophyta</taxon>
        <taxon>Spermatophyta</taxon>
        <taxon>Magnoliopsida</taxon>
        <taxon>Liliopsida</taxon>
        <taxon>Poales</taxon>
        <taxon>Poaceae</taxon>
        <taxon>BOP clade</taxon>
        <taxon>Oryzoideae</taxon>
        <taxon>Oryzeae</taxon>
        <taxon>Oryzinae</taxon>
        <taxon>Oryza</taxon>
        <taxon>Oryza sativa</taxon>
    </lineage>
</organism>
<evidence type="ECO:0000313" key="1">
    <source>
        <dbReference type="EMBL" id="EAZ26426.1"/>
    </source>
</evidence>
<dbReference type="EMBL" id="CM000140">
    <property type="protein sequence ID" value="EAZ26426.1"/>
    <property type="molecule type" value="Genomic_DNA"/>
</dbReference>
<proteinExistence type="predicted"/>
<gene>
    <name evidence="1" type="ORF">OsJ_10311</name>
</gene>
<dbReference type="Proteomes" id="UP000007752">
    <property type="component" value="Chromosome 3"/>
</dbReference>
<reference evidence="1" key="2">
    <citation type="submission" date="2008-12" db="EMBL/GenBank/DDBJ databases">
        <title>Improved gene annotation of the rice (Oryza sativa) genomes.</title>
        <authorList>
            <person name="Wang J."/>
            <person name="Li R."/>
            <person name="Fan W."/>
            <person name="Huang Q."/>
            <person name="Zhang J."/>
            <person name="Zhou Y."/>
            <person name="Hu Y."/>
            <person name="Zi S."/>
            <person name="Li J."/>
            <person name="Ni P."/>
            <person name="Zheng H."/>
            <person name="Zhang Y."/>
            <person name="Zhao M."/>
            <person name="Hao Q."/>
            <person name="McDermott J."/>
            <person name="Samudrala R."/>
            <person name="Kristiansen K."/>
            <person name="Wong G.K.-S."/>
        </authorList>
    </citation>
    <scope>NUCLEOTIDE SEQUENCE</scope>
</reference>
<dbReference type="AlphaFoldDB" id="A3AGI7"/>
<sequence>MRLLGPAARGLAPPHLLPPAVYHTPRVVVVSSRLDYVSVTRDTSPGRGRRGGLYILYAGGRVKSARWIQGNRNAKHMRLYPYQYSFLEYGNRNAKHMRLYPYQYSFLEYQRGKGPGKHSVKALELFCFTLVD</sequence>
<reference evidence="1" key="1">
    <citation type="journal article" date="2005" name="PLoS Biol.">
        <title>The genomes of Oryza sativa: a history of duplications.</title>
        <authorList>
            <person name="Yu J."/>
            <person name="Wang J."/>
            <person name="Lin W."/>
            <person name="Li S."/>
            <person name="Li H."/>
            <person name="Zhou J."/>
            <person name="Ni P."/>
            <person name="Dong W."/>
            <person name="Hu S."/>
            <person name="Zeng C."/>
            <person name="Zhang J."/>
            <person name="Zhang Y."/>
            <person name="Li R."/>
            <person name="Xu Z."/>
            <person name="Li S."/>
            <person name="Li X."/>
            <person name="Zheng H."/>
            <person name="Cong L."/>
            <person name="Lin L."/>
            <person name="Yin J."/>
            <person name="Geng J."/>
            <person name="Li G."/>
            <person name="Shi J."/>
            <person name="Liu J."/>
            <person name="Lv H."/>
            <person name="Li J."/>
            <person name="Wang J."/>
            <person name="Deng Y."/>
            <person name="Ran L."/>
            <person name="Shi X."/>
            <person name="Wang X."/>
            <person name="Wu Q."/>
            <person name="Li C."/>
            <person name="Ren X."/>
            <person name="Wang J."/>
            <person name="Wang X."/>
            <person name="Li D."/>
            <person name="Liu D."/>
            <person name="Zhang X."/>
            <person name="Ji Z."/>
            <person name="Zhao W."/>
            <person name="Sun Y."/>
            <person name="Zhang Z."/>
            <person name="Bao J."/>
            <person name="Han Y."/>
            <person name="Dong L."/>
            <person name="Ji J."/>
            <person name="Chen P."/>
            <person name="Wu S."/>
            <person name="Liu J."/>
            <person name="Xiao Y."/>
            <person name="Bu D."/>
            <person name="Tan J."/>
            <person name="Yang L."/>
            <person name="Ye C."/>
            <person name="Zhang J."/>
            <person name="Xu J."/>
            <person name="Zhou Y."/>
            <person name="Yu Y."/>
            <person name="Zhang B."/>
            <person name="Zhuang S."/>
            <person name="Wei H."/>
            <person name="Liu B."/>
            <person name="Lei M."/>
            <person name="Yu H."/>
            <person name="Li Y."/>
            <person name="Xu H."/>
            <person name="Wei S."/>
            <person name="He X."/>
            <person name="Fang L."/>
            <person name="Zhang Z."/>
            <person name="Zhang Y."/>
            <person name="Huang X."/>
            <person name="Su Z."/>
            <person name="Tong W."/>
            <person name="Li J."/>
            <person name="Tong Z."/>
            <person name="Li S."/>
            <person name="Ye J."/>
            <person name="Wang L."/>
            <person name="Fang L."/>
            <person name="Lei T."/>
            <person name="Chen C."/>
            <person name="Chen H."/>
            <person name="Xu Z."/>
            <person name="Li H."/>
            <person name="Huang H."/>
            <person name="Zhang F."/>
            <person name="Xu H."/>
            <person name="Li N."/>
            <person name="Zhao C."/>
            <person name="Li S."/>
            <person name="Dong L."/>
            <person name="Huang Y."/>
            <person name="Li L."/>
            <person name="Xi Y."/>
            <person name="Qi Q."/>
            <person name="Li W."/>
            <person name="Zhang B."/>
            <person name="Hu W."/>
            <person name="Zhang Y."/>
            <person name="Tian X."/>
            <person name="Jiao Y."/>
            <person name="Liang X."/>
            <person name="Jin J."/>
            <person name="Gao L."/>
            <person name="Zheng W."/>
            <person name="Hao B."/>
            <person name="Liu S."/>
            <person name="Wang W."/>
            <person name="Yuan L."/>
            <person name="Cao M."/>
            <person name="McDermott J."/>
            <person name="Samudrala R."/>
            <person name="Wang J."/>
            <person name="Wong G.K."/>
            <person name="Yang H."/>
        </authorList>
    </citation>
    <scope>NUCLEOTIDE SEQUENCE [LARGE SCALE GENOMIC DNA]</scope>
</reference>
<protein>
    <submittedName>
        <fullName evidence="1">Uncharacterized protein</fullName>
    </submittedName>
</protein>
<name>A3AGI7_ORYSJ</name>